<feature type="transmembrane region" description="Helical" evidence="1">
    <location>
        <begin position="111"/>
        <end position="133"/>
    </location>
</feature>
<gene>
    <name evidence="4" type="ORF">FB564_1661</name>
    <name evidence="3" type="ORF">Sar04_11920</name>
</gene>
<keyword evidence="1" id="KW-0472">Membrane</keyword>
<reference evidence="4 5" key="1">
    <citation type="submission" date="2019-06" db="EMBL/GenBank/DDBJ databases">
        <title>Sequencing the genomes of 1000 actinobacteria strains.</title>
        <authorList>
            <person name="Klenk H.-P."/>
        </authorList>
    </citation>
    <scope>NUCLEOTIDE SEQUENCE [LARGE SCALE GENOMIC DNA]</scope>
    <source>
        <strain evidence="4 5">DSM 44819</strain>
    </source>
</reference>
<dbReference type="EMBL" id="BOQM01000008">
    <property type="protein sequence ID" value="GIM83381.1"/>
    <property type="molecule type" value="Genomic_DNA"/>
</dbReference>
<evidence type="ECO:0000256" key="1">
    <source>
        <dbReference type="SAM" id="Phobius"/>
    </source>
</evidence>
<feature type="transmembrane region" description="Helical" evidence="1">
    <location>
        <begin position="181"/>
        <end position="204"/>
    </location>
</feature>
<protein>
    <submittedName>
        <fullName evidence="4">Undecaprenyl-diphosphatase</fullName>
    </submittedName>
</protein>
<dbReference type="AlphaFoldDB" id="A0A542XL39"/>
<dbReference type="GeneID" id="93770950"/>
<dbReference type="SUPFAM" id="SSF48317">
    <property type="entry name" value="Acid phosphatase/Vanadium-dependent haloperoxidase"/>
    <property type="match status" value="1"/>
</dbReference>
<keyword evidence="6" id="KW-1185">Reference proteome</keyword>
<feature type="transmembrane region" description="Helical" evidence="1">
    <location>
        <begin position="26"/>
        <end position="52"/>
    </location>
</feature>
<dbReference type="Proteomes" id="UP000315983">
    <property type="component" value="Unassembled WGS sequence"/>
</dbReference>
<dbReference type="EMBL" id="VFOL01000001">
    <property type="protein sequence ID" value="TQL36558.1"/>
    <property type="molecule type" value="Genomic_DNA"/>
</dbReference>
<dbReference type="Gene3D" id="1.20.144.10">
    <property type="entry name" value="Phosphatidic acid phosphatase type 2/haloperoxidase"/>
    <property type="match status" value="2"/>
</dbReference>
<dbReference type="CDD" id="cd03392">
    <property type="entry name" value="PAP2_like_2"/>
    <property type="match status" value="1"/>
</dbReference>
<feature type="transmembrane region" description="Helical" evidence="1">
    <location>
        <begin position="86"/>
        <end position="104"/>
    </location>
</feature>
<feature type="transmembrane region" description="Helical" evidence="1">
    <location>
        <begin position="210"/>
        <end position="229"/>
    </location>
</feature>
<dbReference type="RefSeq" id="WP_016817680.1">
    <property type="nucleotide sequence ID" value="NZ_BOQM01000008.1"/>
</dbReference>
<dbReference type="Proteomes" id="UP000677457">
    <property type="component" value="Unassembled WGS sequence"/>
</dbReference>
<reference evidence="3 6" key="2">
    <citation type="submission" date="2021-03" db="EMBL/GenBank/DDBJ databases">
        <title>Whole genome shotgun sequence of Salinispora arenicola NBRC 105043.</title>
        <authorList>
            <person name="Komaki H."/>
            <person name="Tamura T."/>
        </authorList>
    </citation>
    <scope>NUCLEOTIDE SEQUENCE [LARGE SCALE GENOMIC DNA]</scope>
    <source>
        <strain evidence="3 6">NBRC 105043</strain>
    </source>
</reference>
<keyword evidence="1" id="KW-0812">Transmembrane</keyword>
<dbReference type="PANTHER" id="PTHR14969:SF13">
    <property type="entry name" value="AT30094P"/>
    <property type="match status" value="1"/>
</dbReference>
<evidence type="ECO:0000313" key="4">
    <source>
        <dbReference type="EMBL" id="TQL36558.1"/>
    </source>
</evidence>
<feature type="transmembrane region" description="Helical" evidence="1">
    <location>
        <begin position="145"/>
        <end position="169"/>
    </location>
</feature>
<dbReference type="SMART" id="SM00014">
    <property type="entry name" value="acidPPc"/>
    <property type="match status" value="1"/>
</dbReference>
<keyword evidence="1" id="KW-1133">Transmembrane helix</keyword>
<evidence type="ECO:0000313" key="5">
    <source>
        <dbReference type="Proteomes" id="UP000315983"/>
    </source>
</evidence>
<accession>A0A542XL39</accession>
<evidence type="ECO:0000259" key="2">
    <source>
        <dbReference type="SMART" id="SM00014"/>
    </source>
</evidence>
<proteinExistence type="predicted"/>
<dbReference type="InterPro" id="IPR036938">
    <property type="entry name" value="PAP2/HPO_sf"/>
</dbReference>
<organism evidence="4 5">
    <name type="scientific">Salinispora arenicola</name>
    <dbReference type="NCBI Taxonomy" id="168697"/>
    <lineage>
        <taxon>Bacteria</taxon>
        <taxon>Bacillati</taxon>
        <taxon>Actinomycetota</taxon>
        <taxon>Actinomycetes</taxon>
        <taxon>Micromonosporales</taxon>
        <taxon>Micromonosporaceae</taxon>
        <taxon>Salinispora</taxon>
    </lineage>
</organism>
<comment type="caution">
    <text evidence="4">The sequence shown here is derived from an EMBL/GenBank/DDBJ whole genome shotgun (WGS) entry which is preliminary data.</text>
</comment>
<dbReference type="InterPro" id="IPR000326">
    <property type="entry name" value="PAP2/HPO"/>
</dbReference>
<evidence type="ECO:0000313" key="3">
    <source>
        <dbReference type="EMBL" id="GIM83381.1"/>
    </source>
</evidence>
<evidence type="ECO:0000313" key="6">
    <source>
        <dbReference type="Proteomes" id="UP000677457"/>
    </source>
</evidence>
<dbReference type="PANTHER" id="PTHR14969">
    <property type="entry name" value="SPHINGOSINE-1-PHOSPHATE PHOSPHOHYDROLASE"/>
    <property type="match status" value="1"/>
</dbReference>
<feature type="domain" description="Phosphatidic acid phosphatase type 2/haloperoxidase" evidence="2">
    <location>
        <begin position="111"/>
        <end position="223"/>
    </location>
</feature>
<sequence length="248" mass="26500">MSAPGSRVARLSWRDRRLHRHDARGLRLTLVAAATVLVLAPFTLTLLVLASWSPLRRLDQTVTEALVGYGSQHPAWARALNVWTDVFGPMPLRLGALVLVGWLARHQARQLALWVAVTMTVGGLLGPLLKLLVGRPRPEVPLTQAVGLAFPSGHALNAALAAGVLLVVFRPRAGRYAKRCAVWAAALLLAVVTGFSRVALGVHWSSDVLAGWLLGAAVVAATAAGFTVWRAPPPQRSTPAQRSTASKR</sequence>
<name>A0A542XL39_SALAC</name>
<dbReference type="Pfam" id="PF01569">
    <property type="entry name" value="PAP2"/>
    <property type="match status" value="1"/>
</dbReference>